<dbReference type="AlphaFoldDB" id="A0A0G0D347"/>
<evidence type="ECO:0000313" key="3">
    <source>
        <dbReference type="Proteomes" id="UP000034683"/>
    </source>
</evidence>
<accession>A0A0G0D347</accession>
<reference evidence="2 3" key="1">
    <citation type="journal article" date="2015" name="Nature">
        <title>rRNA introns, odd ribosomes, and small enigmatic genomes across a large radiation of phyla.</title>
        <authorList>
            <person name="Brown C.T."/>
            <person name="Hug L.A."/>
            <person name="Thomas B.C."/>
            <person name="Sharon I."/>
            <person name="Castelle C.J."/>
            <person name="Singh A."/>
            <person name="Wilkins M.J."/>
            <person name="Williams K.H."/>
            <person name="Banfield J.F."/>
        </authorList>
    </citation>
    <scope>NUCLEOTIDE SEQUENCE [LARGE SCALE GENOMIC DNA]</scope>
</reference>
<dbReference type="EMBL" id="LBRA01000002">
    <property type="protein sequence ID" value="KKP88599.1"/>
    <property type="molecule type" value="Genomic_DNA"/>
</dbReference>
<keyword evidence="1" id="KW-1133">Transmembrane helix</keyword>
<gene>
    <name evidence="2" type="ORF">UR92_C0002G0025</name>
</gene>
<name>A0A0G0D347_9BACT</name>
<comment type="caution">
    <text evidence="2">The sequence shown here is derived from an EMBL/GenBank/DDBJ whole genome shotgun (WGS) entry which is preliminary data.</text>
</comment>
<feature type="transmembrane region" description="Helical" evidence="1">
    <location>
        <begin position="62"/>
        <end position="82"/>
    </location>
</feature>
<keyword evidence="1" id="KW-0812">Transmembrane</keyword>
<keyword evidence="1" id="KW-0472">Membrane</keyword>
<proteinExistence type="predicted"/>
<evidence type="ECO:0000256" key="1">
    <source>
        <dbReference type="SAM" id="Phobius"/>
    </source>
</evidence>
<protein>
    <submittedName>
        <fullName evidence="2">Uncharacterized protein</fullName>
    </submittedName>
</protein>
<dbReference type="Proteomes" id="UP000034683">
    <property type="component" value="Unassembled WGS sequence"/>
</dbReference>
<evidence type="ECO:0000313" key="2">
    <source>
        <dbReference type="EMBL" id="KKP88599.1"/>
    </source>
</evidence>
<sequence>MDGDLDLSKNIEIEKALKEFEIKSQAEQTTQTPLVSQNTEIPKMIQVVIKYSGGSVKNERQAQYVLLGLVIIMISISLYLFFGGSKSKNTNTRPILMNPEGMVGAPSELP</sequence>
<organism evidence="2 3">
    <name type="scientific">Candidatus Nomurabacteria bacterium GW2011_GWA2_35_80</name>
    <dbReference type="NCBI Taxonomy" id="1618733"/>
    <lineage>
        <taxon>Bacteria</taxon>
        <taxon>Candidatus Nomuraibacteriota</taxon>
    </lineage>
</organism>